<dbReference type="AlphaFoldDB" id="A0A212JCX2"/>
<feature type="transmembrane region" description="Helical" evidence="1">
    <location>
        <begin position="242"/>
        <end position="260"/>
    </location>
</feature>
<keyword evidence="1" id="KW-0472">Membrane</keyword>
<organism evidence="2">
    <name type="scientific">uncultured delta proteobacterium</name>
    <dbReference type="NCBI Taxonomy" id="34034"/>
    <lineage>
        <taxon>Bacteria</taxon>
        <taxon>Deltaproteobacteria</taxon>
        <taxon>environmental samples</taxon>
    </lineage>
</organism>
<feature type="transmembrane region" description="Helical" evidence="1">
    <location>
        <begin position="67"/>
        <end position="89"/>
    </location>
</feature>
<dbReference type="GO" id="GO:0005886">
    <property type="term" value="C:plasma membrane"/>
    <property type="evidence" value="ECO:0007669"/>
    <property type="project" value="UniProtKB-SubCell"/>
</dbReference>
<feature type="transmembrane region" description="Helical" evidence="1">
    <location>
        <begin position="297"/>
        <end position="320"/>
    </location>
</feature>
<name>A0A212JCX2_9DELT</name>
<keyword evidence="1" id="KW-0739">Sodium transport</keyword>
<feature type="transmembrane region" description="Helical" evidence="1">
    <location>
        <begin position="101"/>
        <end position="123"/>
    </location>
</feature>
<feature type="transmembrane region" description="Helical" evidence="1">
    <location>
        <begin position="272"/>
        <end position="291"/>
    </location>
</feature>
<keyword evidence="1" id="KW-0769">Symport</keyword>
<dbReference type="PANTHER" id="PTHR36178:SF1">
    <property type="entry name" value="SODIUM_GLUTAMATE SYMPORTER"/>
    <property type="match status" value="1"/>
</dbReference>
<comment type="similarity">
    <text evidence="1">Belongs to the glutamate:Na(+) symporter (ESS) (TC 2.A.27) family.</text>
</comment>
<feature type="transmembrane region" description="Helical" evidence="1">
    <location>
        <begin position="215"/>
        <end position="236"/>
    </location>
</feature>
<sequence length="395" mass="41574">MAVLSFDLIQTIGLAVIVLLAGVKIRERASFLQRYFIPAPVVGGLVFSVVTLLGHESGLFSVKLDQGLNTFLMVMFFTCTGFMASIRVIRRSGRLGLTVSATIVFLLFLQNGIGIGLASLLGLHPLLGVSMGSVSFTGGIGSSVAFGPLFESVGVPNATLVGLAAATYGLFAGSLTGGPVAKVLIDRYALAPGGGGTAAAPLEEKDARPSSEKSIASSVFLVLLTMLLGTYLVLLLNKTGITFPYFVGGVFAAALVRNIADARGVRLRMAELNGIGNITLSLFLTLSLMSLEVWELFTLAVPMAVILGAQTAFFLVYVYAVVFRVTGRDYEAAVMAAGYCGVGLGQVPNVVANMATVIEKYGPAPAPWFMLPVISVILINMLNPFVITLLMNFLK</sequence>
<dbReference type="GO" id="GO:0015813">
    <property type="term" value="P:L-glutamate transmembrane transport"/>
    <property type="evidence" value="ECO:0007669"/>
    <property type="project" value="InterPro"/>
</dbReference>
<dbReference type="GO" id="GO:0015501">
    <property type="term" value="F:glutamate:sodium symporter activity"/>
    <property type="evidence" value="ECO:0007669"/>
    <property type="project" value="UniProtKB-UniRule"/>
</dbReference>
<dbReference type="HAMAP" id="MF_02062">
    <property type="entry name" value="GltS"/>
    <property type="match status" value="1"/>
</dbReference>
<evidence type="ECO:0000256" key="1">
    <source>
        <dbReference type="HAMAP-Rule" id="MF_02062"/>
    </source>
</evidence>
<feature type="transmembrane region" description="Helical" evidence="1">
    <location>
        <begin position="371"/>
        <end position="394"/>
    </location>
</feature>
<keyword evidence="1" id="KW-1133">Transmembrane helix</keyword>
<feature type="transmembrane region" description="Helical" evidence="1">
    <location>
        <begin position="35"/>
        <end position="55"/>
    </location>
</feature>
<proteinExistence type="inferred from homology"/>
<keyword evidence="1" id="KW-0813">Transport</keyword>
<dbReference type="Pfam" id="PF03616">
    <property type="entry name" value="Glt_symporter"/>
    <property type="match status" value="1"/>
</dbReference>
<evidence type="ECO:0000313" key="2">
    <source>
        <dbReference type="EMBL" id="SBV97242.1"/>
    </source>
</evidence>
<gene>
    <name evidence="2" type="ORF">KL86DPRO_11183</name>
</gene>
<dbReference type="PANTHER" id="PTHR36178">
    <property type="entry name" value="SLR0625 PROTEIN"/>
    <property type="match status" value="1"/>
</dbReference>
<dbReference type="InterPro" id="IPR004445">
    <property type="entry name" value="GltS"/>
</dbReference>
<keyword evidence="1" id="KW-0029">Amino-acid transport</keyword>
<comment type="subcellular location">
    <subcellularLocation>
        <location evidence="1">Cell membrane</location>
        <topology evidence="1">Multi-pass membrane protein</topology>
    </subcellularLocation>
</comment>
<feature type="transmembrane region" description="Helical" evidence="1">
    <location>
        <begin position="6"/>
        <end position="23"/>
    </location>
</feature>
<comment type="function">
    <text evidence="1">Catalyzes the sodium-dependent transport of glutamate.</text>
</comment>
<feature type="transmembrane region" description="Helical" evidence="1">
    <location>
        <begin position="332"/>
        <end position="351"/>
    </location>
</feature>
<keyword evidence="1" id="KW-0915">Sodium</keyword>
<reference evidence="2" key="1">
    <citation type="submission" date="2016-04" db="EMBL/GenBank/DDBJ databases">
        <authorList>
            <person name="Evans L.H."/>
            <person name="Alamgir A."/>
            <person name="Owens N."/>
            <person name="Weber N.D."/>
            <person name="Virtaneva K."/>
            <person name="Barbian K."/>
            <person name="Babar A."/>
            <person name="Rosenke K."/>
        </authorList>
    </citation>
    <scope>NUCLEOTIDE SEQUENCE</scope>
    <source>
        <strain evidence="2">86</strain>
    </source>
</reference>
<keyword evidence="1" id="KW-0406">Ion transport</keyword>
<dbReference type="EMBL" id="FLUQ01000001">
    <property type="protein sequence ID" value="SBV97242.1"/>
    <property type="molecule type" value="Genomic_DNA"/>
</dbReference>
<accession>A0A212JCX2</accession>
<protein>
    <recommendedName>
        <fullName evidence="1">Sodium/glutamate symporter</fullName>
    </recommendedName>
</protein>
<keyword evidence="1" id="KW-1003">Cell membrane</keyword>
<keyword evidence="1" id="KW-0812">Transmembrane</keyword>